<evidence type="ECO:0000313" key="1">
    <source>
        <dbReference type="EMBL" id="GBM93151.1"/>
    </source>
</evidence>
<comment type="caution">
    <text evidence="1">The sequence shown here is derived from an EMBL/GenBank/DDBJ whole genome shotgun (WGS) entry which is preliminary data.</text>
</comment>
<evidence type="ECO:0000313" key="2">
    <source>
        <dbReference type="Proteomes" id="UP000499080"/>
    </source>
</evidence>
<dbReference type="AlphaFoldDB" id="A0A4Y2JRV3"/>
<name>A0A4Y2JRV3_ARAVE</name>
<organism evidence="1 2">
    <name type="scientific">Araneus ventricosus</name>
    <name type="common">Orbweaver spider</name>
    <name type="synonym">Epeira ventricosa</name>
    <dbReference type="NCBI Taxonomy" id="182803"/>
    <lineage>
        <taxon>Eukaryota</taxon>
        <taxon>Metazoa</taxon>
        <taxon>Ecdysozoa</taxon>
        <taxon>Arthropoda</taxon>
        <taxon>Chelicerata</taxon>
        <taxon>Arachnida</taxon>
        <taxon>Araneae</taxon>
        <taxon>Araneomorphae</taxon>
        <taxon>Entelegynae</taxon>
        <taxon>Araneoidea</taxon>
        <taxon>Araneidae</taxon>
        <taxon>Araneus</taxon>
    </lineage>
</organism>
<dbReference type="Proteomes" id="UP000499080">
    <property type="component" value="Unassembled WGS sequence"/>
</dbReference>
<dbReference type="EMBL" id="BGPR01003853">
    <property type="protein sequence ID" value="GBM93151.1"/>
    <property type="molecule type" value="Genomic_DNA"/>
</dbReference>
<gene>
    <name evidence="1" type="ORF">AVEN_150982_1</name>
</gene>
<reference evidence="1 2" key="1">
    <citation type="journal article" date="2019" name="Sci. Rep.">
        <title>Orb-weaving spider Araneus ventricosus genome elucidates the spidroin gene catalogue.</title>
        <authorList>
            <person name="Kono N."/>
            <person name="Nakamura H."/>
            <person name="Ohtoshi R."/>
            <person name="Moran D.A.P."/>
            <person name="Shinohara A."/>
            <person name="Yoshida Y."/>
            <person name="Fujiwara M."/>
            <person name="Mori M."/>
            <person name="Tomita M."/>
            <person name="Arakawa K."/>
        </authorList>
    </citation>
    <scope>NUCLEOTIDE SEQUENCE [LARGE SCALE GENOMIC DNA]</scope>
</reference>
<protein>
    <submittedName>
        <fullName evidence="1">Uncharacterized protein</fullName>
    </submittedName>
</protein>
<keyword evidence="2" id="KW-1185">Reference proteome</keyword>
<sequence length="119" mass="13371">MIVTNSYVVNVFSNDCNELQKQGIRMWRATIYTFPFCQLCLSESSASVEDFSPLAGPHKQHLIRSPVTGCHYLKGKPTCDGQFQFITQCDNRRVDKGTVITQPPFNCTAEGMCIFIPCV</sequence>
<accession>A0A4Y2JRV3</accession>
<proteinExistence type="predicted"/>